<sequence length="755" mass="81150">MADRGRSSTTSTHHQHTAAIASELPSGLKGSRSSLFLPRALSYSKLQKINSNATSTKTPLAASASEWVPETPLTPVSANTAAQQLVLRVSYPALKLQKAIRVATGDLVWTVMKQAVDKGAQDVKDSLNYGIFLPGINGKPGMFLDDKREIGSYSIENNTNLEFLPKTRTMLPGMTESEFRNANSKKELKKFIEDIKSSNLEKVKERLNKGLDPNFRTETQETPLSIAITNNEKGIVAMLIENGAFLDYRIGDLWKTPLHLIAENNKSALLQALISYGAWTNATDSLGLTPLYYAATAGHIDIVIKLLSSKANPEVYDDHGKGPLHQACLNNHDIIASLLLDSAANMNASNEAGNTPLHVAATRNAIECAKWLLMRGCDREKSNKSGQTPAQAALFAGNSEIAELIKNFKASDIVPPPPKVRVEDEADMPMSLPANYPNVRFINLAPTQQLSSTSHVATSESSTALEGGSPAIPAGVAPVLNRQKNTSPGASSTLSGRPAGLGEMIGSQASVLSIGASPTLRGRLSSHDLKSHGISRSPSLIPEDSQVMQQQSGLLARLNSLKRRKKFDSIVVNGITVPPPPAHPPTLSGKVKKSGSQASISCKIGRRKISSSSLVGGILQPSPSARALEGSNDNGTDSTAPVLPRKSHASRPVSVVEVAPTRPQSASILSLHTVPVVFQTPEFVKSLIAQCTNGGSQQDVEMDMDTLVEGFKSMESMLMKANEQFAAVDVELKRLRDERSKLVEEVDRLKRKTRV</sequence>
<dbReference type="Pfam" id="PF16511">
    <property type="entry name" value="FERM_f0"/>
    <property type="match status" value="1"/>
</dbReference>
<dbReference type="PRINTS" id="PR01415">
    <property type="entry name" value="ANKYRIN"/>
</dbReference>
<evidence type="ECO:0000313" key="5">
    <source>
        <dbReference type="EMBL" id="TPX49973.1"/>
    </source>
</evidence>
<dbReference type="SUPFAM" id="SSF48403">
    <property type="entry name" value="Ankyrin repeat"/>
    <property type="match status" value="1"/>
</dbReference>
<keyword evidence="2" id="KW-0175">Coiled coil</keyword>
<feature type="repeat" description="ANK" evidence="1">
    <location>
        <begin position="286"/>
        <end position="318"/>
    </location>
</feature>
<accession>A0A507DEG3</accession>
<dbReference type="VEuPathDB" id="FungiDB:SeMB42_g00571"/>
<feature type="compositionally biased region" description="Polar residues" evidence="3">
    <location>
        <begin position="482"/>
        <end position="495"/>
    </location>
</feature>
<dbReference type="SMART" id="SM00248">
    <property type="entry name" value="ANK"/>
    <property type="match status" value="6"/>
</dbReference>
<evidence type="ECO:0000313" key="7">
    <source>
        <dbReference type="Proteomes" id="UP000317494"/>
    </source>
</evidence>
<feature type="repeat" description="ANK" evidence="1">
    <location>
        <begin position="319"/>
        <end position="351"/>
    </location>
</feature>
<dbReference type="Pfam" id="PF00023">
    <property type="entry name" value="Ank"/>
    <property type="match status" value="1"/>
</dbReference>
<comment type="caution">
    <text evidence="5">The sequence shown here is derived from an EMBL/GenBank/DDBJ whole genome shotgun (WGS) entry which is preliminary data.</text>
</comment>
<evidence type="ECO:0000256" key="2">
    <source>
        <dbReference type="SAM" id="Coils"/>
    </source>
</evidence>
<dbReference type="OrthoDB" id="5401212at2759"/>
<dbReference type="Gene3D" id="1.25.40.20">
    <property type="entry name" value="Ankyrin repeat-containing domain"/>
    <property type="match status" value="2"/>
</dbReference>
<reference evidence="7 8" key="1">
    <citation type="journal article" date="2019" name="Sci. Rep.">
        <title>Comparative genomics of chytrid fungi reveal insights into the obligate biotrophic and pathogenic lifestyle of Synchytrium endobioticum.</title>
        <authorList>
            <person name="van de Vossenberg B.T.L.H."/>
            <person name="Warris S."/>
            <person name="Nguyen H.D.T."/>
            <person name="van Gent-Pelzer M.P.E."/>
            <person name="Joly D.L."/>
            <person name="van de Geest H.C."/>
            <person name="Bonants P.J.M."/>
            <person name="Smith D.S."/>
            <person name="Levesque C.A."/>
            <person name="van der Lee T.A.J."/>
        </authorList>
    </citation>
    <scope>NUCLEOTIDE SEQUENCE [LARGE SCALE GENOMIC DNA]</scope>
    <source>
        <strain evidence="5 8">LEV6574</strain>
        <strain evidence="6 7">MB42</strain>
    </source>
</reference>
<dbReference type="PROSITE" id="PS50088">
    <property type="entry name" value="ANK_REPEAT"/>
    <property type="match status" value="4"/>
</dbReference>
<gene>
    <name evidence="5" type="ORF">SeLEV6574_g01148</name>
    <name evidence="6" type="ORF">SeMB42_g00571</name>
</gene>
<dbReference type="InterPro" id="IPR032425">
    <property type="entry name" value="FERM_f0"/>
</dbReference>
<keyword evidence="1" id="KW-0040">ANK repeat</keyword>
<organism evidence="5 8">
    <name type="scientific">Synchytrium endobioticum</name>
    <dbReference type="NCBI Taxonomy" id="286115"/>
    <lineage>
        <taxon>Eukaryota</taxon>
        <taxon>Fungi</taxon>
        <taxon>Fungi incertae sedis</taxon>
        <taxon>Chytridiomycota</taxon>
        <taxon>Chytridiomycota incertae sedis</taxon>
        <taxon>Chytridiomycetes</taxon>
        <taxon>Synchytriales</taxon>
        <taxon>Synchytriaceae</taxon>
        <taxon>Synchytrium</taxon>
    </lineage>
</organism>
<dbReference type="Pfam" id="PF12796">
    <property type="entry name" value="Ank_2"/>
    <property type="match status" value="1"/>
</dbReference>
<evidence type="ECO:0000256" key="1">
    <source>
        <dbReference type="PROSITE-ProRule" id="PRU00023"/>
    </source>
</evidence>
<feature type="repeat" description="ANK" evidence="1">
    <location>
        <begin position="352"/>
        <end position="384"/>
    </location>
</feature>
<dbReference type="PANTHER" id="PTHR24135">
    <property type="entry name" value="SH3 AND MULTIPLE ANKYRIN REPEAT DOMAINS PROTEIN"/>
    <property type="match status" value="1"/>
</dbReference>
<feature type="region of interest" description="Disordered" evidence="3">
    <location>
        <begin position="1"/>
        <end position="24"/>
    </location>
</feature>
<dbReference type="GO" id="GO:0035255">
    <property type="term" value="F:ionotropic glutamate receptor binding"/>
    <property type="evidence" value="ECO:0007669"/>
    <property type="project" value="TreeGrafter"/>
</dbReference>
<evidence type="ECO:0000313" key="8">
    <source>
        <dbReference type="Proteomes" id="UP000320475"/>
    </source>
</evidence>
<feature type="region of interest" description="Disordered" evidence="3">
    <location>
        <begin position="620"/>
        <end position="648"/>
    </location>
</feature>
<feature type="domain" description="Talin N-terminal F0" evidence="4">
    <location>
        <begin position="85"/>
        <end position="163"/>
    </location>
</feature>
<dbReference type="EMBL" id="QEAM01000024">
    <property type="protein sequence ID" value="TPX49973.1"/>
    <property type="molecule type" value="Genomic_DNA"/>
</dbReference>
<dbReference type="InterPro" id="IPR036770">
    <property type="entry name" value="Ankyrin_rpt-contain_sf"/>
</dbReference>
<evidence type="ECO:0000259" key="4">
    <source>
        <dbReference type="Pfam" id="PF16511"/>
    </source>
</evidence>
<feature type="region of interest" description="Disordered" evidence="3">
    <location>
        <begin position="481"/>
        <end position="502"/>
    </location>
</feature>
<evidence type="ECO:0000313" key="6">
    <source>
        <dbReference type="EMBL" id="TPX53913.1"/>
    </source>
</evidence>
<dbReference type="AlphaFoldDB" id="A0A507DEG3"/>
<evidence type="ECO:0000256" key="3">
    <source>
        <dbReference type="SAM" id="MobiDB-lite"/>
    </source>
</evidence>
<dbReference type="InterPro" id="IPR051569">
    <property type="entry name" value="SHANK"/>
</dbReference>
<dbReference type="STRING" id="286115.A0A507DEG3"/>
<dbReference type="PANTHER" id="PTHR24135:SF28">
    <property type="entry name" value="LD13733P"/>
    <property type="match status" value="1"/>
</dbReference>
<protein>
    <recommendedName>
        <fullName evidence="4">Talin N-terminal F0 domain-containing protein</fullName>
    </recommendedName>
</protein>
<keyword evidence="7" id="KW-1185">Reference proteome</keyword>
<proteinExistence type="predicted"/>
<dbReference type="PROSITE" id="PS50297">
    <property type="entry name" value="ANK_REP_REGION"/>
    <property type="match status" value="3"/>
</dbReference>
<dbReference type="InterPro" id="IPR002110">
    <property type="entry name" value="Ankyrin_rpt"/>
</dbReference>
<dbReference type="Proteomes" id="UP000320475">
    <property type="component" value="Unassembled WGS sequence"/>
</dbReference>
<dbReference type="EMBL" id="QEAN01000011">
    <property type="protein sequence ID" value="TPX53913.1"/>
    <property type="molecule type" value="Genomic_DNA"/>
</dbReference>
<dbReference type="Proteomes" id="UP000317494">
    <property type="component" value="Unassembled WGS sequence"/>
</dbReference>
<name>A0A507DEG3_9FUNG</name>
<feature type="repeat" description="ANK" evidence="1">
    <location>
        <begin position="253"/>
        <end position="285"/>
    </location>
</feature>
<dbReference type="GO" id="GO:0030160">
    <property type="term" value="F:synaptic receptor adaptor activity"/>
    <property type="evidence" value="ECO:0007669"/>
    <property type="project" value="TreeGrafter"/>
</dbReference>
<feature type="coiled-coil region" evidence="2">
    <location>
        <begin position="718"/>
        <end position="752"/>
    </location>
</feature>
<feature type="compositionally biased region" description="Low complexity" evidence="3">
    <location>
        <begin position="7"/>
        <end position="22"/>
    </location>
</feature>
<dbReference type="Gene3D" id="3.10.20.90">
    <property type="entry name" value="Phosphatidylinositol 3-kinase Catalytic Subunit, Chain A, domain 1"/>
    <property type="match status" value="1"/>
</dbReference>